<accession>A0A849BKH8</accession>
<dbReference type="SUPFAM" id="SSF51735">
    <property type="entry name" value="NAD(P)-binding Rossmann-fold domains"/>
    <property type="match status" value="1"/>
</dbReference>
<dbReference type="Gene3D" id="3.40.50.720">
    <property type="entry name" value="NAD(P)-binding Rossmann-like Domain"/>
    <property type="match status" value="1"/>
</dbReference>
<dbReference type="EMBL" id="JABEMA010000003">
    <property type="protein sequence ID" value="NNH21597.1"/>
    <property type="molecule type" value="Genomic_DNA"/>
</dbReference>
<organism evidence="2 3">
    <name type="scientific">Pseudokineococcus marinus</name>
    <dbReference type="NCBI Taxonomy" id="351215"/>
    <lineage>
        <taxon>Bacteria</taxon>
        <taxon>Bacillati</taxon>
        <taxon>Actinomycetota</taxon>
        <taxon>Actinomycetes</taxon>
        <taxon>Kineosporiales</taxon>
        <taxon>Kineosporiaceae</taxon>
        <taxon>Pseudokineococcus</taxon>
    </lineage>
</organism>
<protein>
    <submittedName>
        <fullName evidence="2">NAD-dependent epimerase/dehydratase family protein</fullName>
    </submittedName>
</protein>
<keyword evidence="3" id="KW-1185">Reference proteome</keyword>
<evidence type="ECO:0000313" key="3">
    <source>
        <dbReference type="Proteomes" id="UP000555552"/>
    </source>
</evidence>
<feature type="domain" description="NAD-dependent epimerase/dehydratase" evidence="1">
    <location>
        <begin position="8"/>
        <end position="208"/>
    </location>
</feature>
<comment type="caution">
    <text evidence="2">The sequence shown here is derived from an EMBL/GenBank/DDBJ whole genome shotgun (WGS) entry which is preliminary data.</text>
</comment>
<name>A0A849BKH8_9ACTN</name>
<dbReference type="AlphaFoldDB" id="A0A849BKH8"/>
<reference evidence="2 3" key="1">
    <citation type="submission" date="2020-05" db="EMBL/GenBank/DDBJ databases">
        <title>MicrobeNet Type strains.</title>
        <authorList>
            <person name="Nicholson A.C."/>
        </authorList>
    </citation>
    <scope>NUCLEOTIDE SEQUENCE [LARGE SCALE GENOMIC DNA]</scope>
    <source>
        <strain evidence="2 3">JCM 14547</strain>
    </source>
</reference>
<dbReference type="Pfam" id="PF01370">
    <property type="entry name" value="Epimerase"/>
    <property type="match status" value="1"/>
</dbReference>
<dbReference type="Proteomes" id="UP000555552">
    <property type="component" value="Unassembled WGS sequence"/>
</dbReference>
<dbReference type="InterPro" id="IPR036291">
    <property type="entry name" value="NAD(P)-bd_dom_sf"/>
</dbReference>
<proteinExistence type="predicted"/>
<evidence type="ECO:0000259" key="1">
    <source>
        <dbReference type="Pfam" id="PF01370"/>
    </source>
</evidence>
<sequence>MGRHVVVGKGPVGSAVAQVLVREGRDVVVVSRSGGASSGPVRHVAVDAADGAALAAAAQGADVVYNAVNPKDYTRWAAEWPPIAAALLRAAQESGAVLAITGNLYGYGRPSGPMTASTPLAATDGKGRLRARMWHDALAAQGAGRVRGVVEVRASDFVGAVPPAQSHLARQVTTLRKGGRAWVIGDPDARHSWTYVPDLAEALVRLGADERAWGRAWMVPSGEPRSQRQALTDLATAMAAPAPKVSGIPWPVLRGIGLASGQMREVVAIRHQWDQDFVLDASETTEVFGLTATPWAETVAATVAGAPATR</sequence>
<dbReference type="InterPro" id="IPR001509">
    <property type="entry name" value="Epimerase_deHydtase"/>
</dbReference>
<evidence type="ECO:0000313" key="2">
    <source>
        <dbReference type="EMBL" id="NNH21597.1"/>
    </source>
</evidence>
<gene>
    <name evidence="2" type="ORF">HLB09_00555</name>
</gene>